<evidence type="ECO:0000256" key="2">
    <source>
        <dbReference type="ARBA" id="ARBA00023054"/>
    </source>
</evidence>
<evidence type="ECO:0000256" key="4">
    <source>
        <dbReference type="SAM" id="MobiDB-lite"/>
    </source>
</evidence>
<feature type="compositionally biased region" description="Polar residues" evidence="4">
    <location>
        <begin position="1"/>
        <end position="22"/>
    </location>
</feature>
<keyword evidence="5" id="KW-0472">Membrane</keyword>
<proteinExistence type="predicted"/>
<dbReference type="InterPro" id="IPR030190">
    <property type="entry name" value="MacA_alpha-hairpin_sf"/>
</dbReference>
<dbReference type="Pfam" id="PF25917">
    <property type="entry name" value="BSH_RND"/>
    <property type="match status" value="1"/>
</dbReference>
<dbReference type="PANTHER" id="PTHR32347:SF14">
    <property type="entry name" value="EFFLUX SYSTEM COMPONENT YKNX-RELATED"/>
    <property type="match status" value="1"/>
</dbReference>
<dbReference type="GO" id="GO:1990961">
    <property type="term" value="P:xenobiotic detoxification by transmembrane export across the plasma membrane"/>
    <property type="evidence" value="ECO:0007669"/>
    <property type="project" value="InterPro"/>
</dbReference>
<reference evidence="8" key="1">
    <citation type="journal article" date="2020" name="mSystems">
        <title>Genome- and Community-Level Interaction Insights into Carbon Utilization and Element Cycling Functions of Hydrothermarchaeota in Hydrothermal Sediment.</title>
        <authorList>
            <person name="Zhou Z."/>
            <person name="Liu Y."/>
            <person name="Xu W."/>
            <person name="Pan J."/>
            <person name="Luo Z.H."/>
            <person name="Li M."/>
        </authorList>
    </citation>
    <scope>NUCLEOTIDE SEQUENCE [LARGE SCALE GENOMIC DNA]</scope>
    <source>
        <strain evidence="8">SpSt-508</strain>
    </source>
</reference>
<dbReference type="PANTHER" id="PTHR32347">
    <property type="entry name" value="EFFLUX SYSTEM COMPONENT YKNX-RELATED"/>
    <property type="match status" value="1"/>
</dbReference>
<dbReference type="InterPro" id="IPR050465">
    <property type="entry name" value="UPF0194_transport"/>
</dbReference>
<organism evidence="8">
    <name type="scientific">Schlesneria paludicola</name>
    <dbReference type="NCBI Taxonomy" id="360056"/>
    <lineage>
        <taxon>Bacteria</taxon>
        <taxon>Pseudomonadati</taxon>
        <taxon>Planctomycetota</taxon>
        <taxon>Planctomycetia</taxon>
        <taxon>Planctomycetales</taxon>
        <taxon>Planctomycetaceae</taxon>
        <taxon>Schlesneria</taxon>
    </lineage>
</organism>
<evidence type="ECO:0000256" key="1">
    <source>
        <dbReference type="ARBA" id="ARBA00004196"/>
    </source>
</evidence>
<evidence type="ECO:0000313" key="8">
    <source>
        <dbReference type="EMBL" id="HGT40216.1"/>
    </source>
</evidence>
<feature type="transmembrane region" description="Helical" evidence="5">
    <location>
        <begin position="39"/>
        <end position="63"/>
    </location>
</feature>
<dbReference type="Gene3D" id="6.10.140.1990">
    <property type="match status" value="1"/>
</dbReference>
<feature type="compositionally biased region" description="Low complexity" evidence="4">
    <location>
        <begin position="76"/>
        <end position="85"/>
    </location>
</feature>
<feature type="region of interest" description="Disordered" evidence="4">
    <location>
        <begin position="410"/>
        <end position="433"/>
    </location>
</feature>
<gene>
    <name evidence="8" type="ORF">ENS64_13290</name>
</gene>
<feature type="region of interest" description="Disordered" evidence="4">
    <location>
        <begin position="1"/>
        <end position="31"/>
    </location>
</feature>
<feature type="compositionally biased region" description="Low complexity" evidence="4">
    <location>
        <begin position="417"/>
        <end position="433"/>
    </location>
</feature>
<comment type="subcellular location">
    <subcellularLocation>
        <location evidence="1">Cell envelope</location>
    </subcellularLocation>
</comment>
<dbReference type="Gene3D" id="2.40.30.170">
    <property type="match status" value="1"/>
</dbReference>
<evidence type="ECO:0000256" key="3">
    <source>
        <dbReference type="SAM" id="Coils"/>
    </source>
</evidence>
<keyword evidence="5" id="KW-0812">Transmembrane</keyword>
<feature type="region of interest" description="Disordered" evidence="4">
    <location>
        <begin position="76"/>
        <end position="103"/>
    </location>
</feature>
<dbReference type="SUPFAM" id="SSF111369">
    <property type="entry name" value="HlyD-like secretion proteins"/>
    <property type="match status" value="2"/>
</dbReference>
<sequence>MSETKTSASLRSSSAGTLSDRVQSLRLPPARTTSGASRAAWALVLVLGTATVYLALGGTVPYVPRPLERPQLAAAPALEDGAGAPREVRTGEPSSPSADGAALSVTGSVPAQIALESKGWVIPEQQILVSPQVSGRVVELNFEAGQRVQQGDVLAVLDSTEYQAEYERALAEVAIARERMIEALEGNRPDEIRQAKAEVAENTIQLQQAERLLKRKQDLYRQGVITAQEFEDAQSQFEMFRSRVEKLTAAAQLVIDGPRAERKRSAEAEYRRAEADLSRAKWRLDNTVVRAPITGTILKKNAELGNLVNPVAFNGSFSLCDMADLSKLEVELSIQERDIAKVFKHQRCKVRPEAFPERVYEGYVSRLMPIADRAKSAVPVRVRLSVPPEEEGVYLKPEMGATVTFFTDRVEPPPPATAVASPPAPSSAGAVSQ</sequence>
<dbReference type="EMBL" id="DSVQ01000016">
    <property type="protein sequence ID" value="HGT40216.1"/>
    <property type="molecule type" value="Genomic_DNA"/>
</dbReference>
<dbReference type="GO" id="GO:0030313">
    <property type="term" value="C:cell envelope"/>
    <property type="evidence" value="ECO:0007669"/>
    <property type="project" value="UniProtKB-SubCell"/>
</dbReference>
<feature type="domain" description="CusB-like beta-barrel" evidence="7">
    <location>
        <begin position="330"/>
        <end position="405"/>
    </location>
</feature>
<feature type="coiled-coil region" evidence="3">
    <location>
        <begin position="159"/>
        <end position="219"/>
    </location>
</feature>
<evidence type="ECO:0000259" key="7">
    <source>
        <dbReference type="Pfam" id="PF25954"/>
    </source>
</evidence>
<evidence type="ECO:0000256" key="5">
    <source>
        <dbReference type="SAM" id="Phobius"/>
    </source>
</evidence>
<dbReference type="Gene3D" id="2.40.50.100">
    <property type="match status" value="1"/>
</dbReference>
<dbReference type="Pfam" id="PF25954">
    <property type="entry name" value="Beta-barrel_RND_2"/>
    <property type="match status" value="1"/>
</dbReference>
<dbReference type="GO" id="GO:1990195">
    <property type="term" value="C:macrolide transmembrane transporter complex"/>
    <property type="evidence" value="ECO:0007669"/>
    <property type="project" value="InterPro"/>
</dbReference>
<dbReference type="AlphaFoldDB" id="A0A7C4LMG0"/>
<keyword evidence="2 3" id="KW-0175">Coiled coil</keyword>
<protein>
    <submittedName>
        <fullName evidence="8">HlyD family efflux transporter periplasmic adaptor subunit</fullName>
    </submittedName>
</protein>
<name>A0A7C4LMG0_9PLAN</name>
<dbReference type="GO" id="GO:0019898">
    <property type="term" value="C:extrinsic component of membrane"/>
    <property type="evidence" value="ECO:0007669"/>
    <property type="project" value="InterPro"/>
</dbReference>
<keyword evidence="5" id="KW-1133">Transmembrane helix</keyword>
<evidence type="ECO:0000259" key="6">
    <source>
        <dbReference type="Pfam" id="PF25917"/>
    </source>
</evidence>
<dbReference type="InterPro" id="IPR058792">
    <property type="entry name" value="Beta-barrel_RND_2"/>
</dbReference>
<feature type="domain" description="Multidrug resistance protein MdtA-like barrel-sandwich hybrid" evidence="6">
    <location>
        <begin position="127"/>
        <end position="309"/>
    </location>
</feature>
<dbReference type="InterPro" id="IPR058625">
    <property type="entry name" value="MdtA-like_BSH"/>
</dbReference>
<accession>A0A7C4LMG0</accession>
<comment type="caution">
    <text evidence="8">The sequence shown here is derived from an EMBL/GenBank/DDBJ whole genome shotgun (WGS) entry which is preliminary data.</text>
</comment>